<protein>
    <submittedName>
        <fullName evidence="1">Uncharacterized protein</fullName>
    </submittedName>
</protein>
<dbReference type="Proteomes" id="UP000799118">
    <property type="component" value="Unassembled WGS sequence"/>
</dbReference>
<reference evidence="1" key="1">
    <citation type="journal article" date="2019" name="Environ. Microbiol.">
        <title>Fungal ecological strategies reflected in gene transcription - a case study of two litter decomposers.</title>
        <authorList>
            <person name="Barbi F."/>
            <person name="Kohler A."/>
            <person name="Barry K."/>
            <person name="Baskaran P."/>
            <person name="Daum C."/>
            <person name="Fauchery L."/>
            <person name="Ihrmark K."/>
            <person name="Kuo A."/>
            <person name="LaButti K."/>
            <person name="Lipzen A."/>
            <person name="Morin E."/>
            <person name="Grigoriev I.V."/>
            <person name="Henrissat B."/>
            <person name="Lindahl B."/>
            <person name="Martin F."/>
        </authorList>
    </citation>
    <scope>NUCLEOTIDE SEQUENCE</scope>
    <source>
        <strain evidence="1">JB14</strain>
    </source>
</reference>
<accession>A0A6A4H272</accession>
<dbReference type="AlphaFoldDB" id="A0A6A4H272"/>
<name>A0A6A4H272_9AGAR</name>
<gene>
    <name evidence="1" type="ORF">BT96DRAFT_1023921</name>
</gene>
<sequence length="273" mass="30947">MESLESLPSVAVERKLKDQGLSAQALMSQSLNLRLKRHPYINSLDISASAVHRKNQTAWLSSQGVEAIAFCGVQLCLYHVEELKSWTFEDIQSFIRDLYCEDSSLRLDVNDPGLQRSVEIDTVCKYQSQSKIPSRGRCLNKKALNQEAADSDSLSVRKSLLAIHEELKNSNRISVRVGQTLPRRITHPSPSCLPLQLEHPQLNLLPKIRLTHFPALSRQHMNHLSRNYSVIIEGVDKSAKELLGYCGYRFGTARARASVWLWSRHGFGYNPRL</sequence>
<evidence type="ECO:0000313" key="2">
    <source>
        <dbReference type="Proteomes" id="UP000799118"/>
    </source>
</evidence>
<organism evidence="1 2">
    <name type="scientific">Gymnopus androsaceus JB14</name>
    <dbReference type="NCBI Taxonomy" id="1447944"/>
    <lineage>
        <taxon>Eukaryota</taxon>
        <taxon>Fungi</taxon>
        <taxon>Dikarya</taxon>
        <taxon>Basidiomycota</taxon>
        <taxon>Agaricomycotina</taxon>
        <taxon>Agaricomycetes</taxon>
        <taxon>Agaricomycetidae</taxon>
        <taxon>Agaricales</taxon>
        <taxon>Marasmiineae</taxon>
        <taxon>Omphalotaceae</taxon>
        <taxon>Gymnopus</taxon>
    </lineage>
</organism>
<dbReference type="EMBL" id="ML769613">
    <property type="protein sequence ID" value="KAE9391793.1"/>
    <property type="molecule type" value="Genomic_DNA"/>
</dbReference>
<keyword evidence="2" id="KW-1185">Reference proteome</keyword>
<evidence type="ECO:0000313" key="1">
    <source>
        <dbReference type="EMBL" id="KAE9391793.1"/>
    </source>
</evidence>
<proteinExistence type="predicted"/>